<sequence length="261" mass="27982">MRTFLKAAVLGLGLAIVSAGVASAQNLLDDIIKRGVINVGVSLGTPPYGLTNSSMEPDGYDVELAKLIARDLGVKINIVDTVASNRIPNLTSNKLDLVISSFSITPERAKAIAFTNTVYVDQQVLLAPKDNKFASLADLKGKKIGVTRSTTNDIALTKRAVEGTAIQRYDDDASTSQALLAGQVDGIVTSGGLAQVFSQKSPNLETKFPVASAPMGLGIRRGEHDFLHWLNTDIFMLWTTGEIQALQKKWMGAANPELPRF</sequence>
<dbReference type="PANTHER" id="PTHR30085">
    <property type="entry name" value="AMINO ACID ABC TRANSPORTER PERMEASE"/>
    <property type="match status" value="1"/>
</dbReference>
<dbReference type="Gene3D" id="3.40.190.10">
    <property type="entry name" value="Periplasmic binding protein-like II"/>
    <property type="match status" value="2"/>
</dbReference>
<gene>
    <name evidence="6" type="ORF">GCM10007036_02040</name>
</gene>
<accession>A0A917I302</accession>
<dbReference type="GO" id="GO:0030288">
    <property type="term" value="C:outer membrane-bounded periplasmic space"/>
    <property type="evidence" value="ECO:0007669"/>
    <property type="project" value="TreeGrafter"/>
</dbReference>
<feature type="domain" description="Solute-binding protein family 3/N-terminal" evidence="5">
    <location>
        <begin position="36"/>
        <end position="254"/>
    </location>
</feature>
<organism evidence="6 7">
    <name type="scientific">Alsobacter metallidurans</name>
    <dbReference type="NCBI Taxonomy" id="340221"/>
    <lineage>
        <taxon>Bacteria</taxon>
        <taxon>Pseudomonadati</taxon>
        <taxon>Pseudomonadota</taxon>
        <taxon>Alphaproteobacteria</taxon>
        <taxon>Hyphomicrobiales</taxon>
        <taxon>Alsobacteraceae</taxon>
        <taxon>Alsobacter</taxon>
    </lineage>
</organism>
<comment type="similarity">
    <text evidence="1">Belongs to the bacterial solute-binding protein 3 family.</text>
</comment>
<keyword evidence="2" id="KW-0813">Transport</keyword>
<dbReference type="SUPFAM" id="SSF53850">
    <property type="entry name" value="Periplasmic binding protein-like II"/>
    <property type="match status" value="1"/>
</dbReference>
<reference evidence="6" key="1">
    <citation type="journal article" date="2014" name="Int. J. Syst. Evol. Microbiol.">
        <title>Complete genome sequence of Corynebacterium casei LMG S-19264T (=DSM 44701T), isolated from a smear-ripened cheese.</title>
        <authorList>
            <consortium name="US DOE Joint Genome Institute (JGI-PGF)"/>
            <person name="Walter F."/>
            <person name="Albersmeier A."/>
            <person name="Kalinowski J."/>
            <person name="Ruckert C."/>
        </authorList>
    </citation>
    <scope>NUCLEOTIDE SEQUENCE</scope>
    <source>
        <strain evidence="6">CGMCC 1.12214</strain>
    </source>
</reference>
<evidence type="ECO:0000256" key="1">
    <source>
        <dbReference type="ARBA" id="ARBA00010333"/>
    </source>
</evidence>
<proteinExistence type="inferred from homology"/>
<dbReference type="InterPro" id="IPR051455">
    <property type="entry name" value="Bact_solute-bind_prot3"/>
</dbReference>
<evidence type="ECO:0000313" key="7">
    <source>
        <dbReference type="Proteomes" id="UP000603912"/>
    </source>
</evidence>
<dbReference type="InterPro" id="IPR001638">
    <property type="entry name" value="Solute-binding_3/MltF_N"/>
</dbReference>
<dbReference type="SMART" id="SM00062">
    <property type="entry name" value="PBPb"/>
    <property type="match status" value="1"/>
</dbReference>
<dbReference type="PANTHER" id="PTHR30085:SF6">
    <property type="entry name" value="ABC TRANSPORTER GLUTAMINE-BINDING PROTEIN GLNH"/>
    <property type="match status" value="1"/>
</dbReference>
<dbReference type="Proteomes" id="UP000603912">
    <property type="component" value="Unassembled WGS sequence"/>
</dbReference>
<dbReference type="RefSeq" id="WP_188515878.1">
    <property type="nucleotide sequence ID" value="NZ_BMES01000001.1"/>
</dbReference>
<evidence type="ECO:0000256" key="2">
    <source>
        <dbReference type="ARBA" id="ARBA00022448"/>
    </source>
</evidence>
<dbReference type="EMBL" id="BMES01000001">
    <property type="protein sequence ID" value="GGH07259.1"/>
    <property type="molecule type" value="Genomic_DNA"/>
</dbReference>
<evidence type="ECO:0000313" key="6">
    <source>
        <dbReference type="EMBL" id="GGH07259.1"/>
    </source>
</evidence>
<name>A0A917I302_9HYPH</name>
<evidence type="ECO:0000256" key="4">
    <source>
        <dbReference type="SAM" id="SignalP"/>
    </source>
</evidence>
<evidence type="ECO:0000259" key="5">
    <source>
        <dbReference type="SMART" id="SM00062"/>
    </source>
</evidence>
<evidence type="ECO:0000256" key="3">
    <source>
        <dbReference type="ARBA" id="ARBA00022729"/>
    </source>
</evidence>
<dbReference type="GO" id="GO:0005576">
    <property type="term" value="C:extracellular region"/>
    <property type="evidence" value="ECO:0007669"/>
    <property type="project" value="TreeGrafter"/>
</dbReference>
<dbReference type="Pfam" id="PF00497">
    <property type="entry name" value="SBP_bac_3"/>
    <property type="match status" value="1"/>
</dbReference>
<protein>
    <submittedName>
        <fullName evidence="6">ABC transporter substrate-binding protein</fullName>
    </submittedName>
</protein>
<comment type="caution">
    <text evidence="6">The sequence shown here is derived from an EMBL/GenBank/DDBJ whole genome shotgun (WGS) entry which is preliminary data.</text>
</comment>
<keyword evidence="3 4" id="KW-0732">Signal</keyword>
<feature type="signal peptide" evidence="4">
    <location>
        <begin position="1"/>
        <end position="24"/>
    </location>
</feature>
<dbReference type="GO" id="GO:0006865">
    <property type="term" value="P:amino acid transport"/>
    <property type="evidence" value="ECO:0007669"/>
    <property type="project" value="TreeGrafter"/>
</dbReference>
<feature type="chain" id="PRO_5036895787" evidence="4">
    <location>
        <begin position="25"/>
        <end position="261"/>
    </location>
</feature>
<reference evidence="6" key="2">
    <citation type="submission" date="2020-09" db="EMBL/GenBank/DDBJ databases">
        <authorList>
            <person name="Sun Q."/>
            <person name="Zhou Y."/>
        </authorList>
    </citation>
    <scope>NUCLEOTIDE SEQUENCE</scope>
    <source>
        <strain evidence="6">CGMCC 1.12214</strain>
    </source>
</reference>
<keyword evidence="7" id="KW-1185">Reference proteome</keyword>
<dbReference type="AlphaFoldDB" id="A0A917I302"/>